<accession>A0A3D8R508</accession>
<dbReference type="PANTHER" id="PTHR35395:SF1">
    <property type="entry name" value="DUF6536 DOMAIN-CONTAINING PROTEIN"/>
    <property type="match status" value="1"/>
</dbReference>
<name>A0A3D8R508_9EURO</name>
<dbReference type="Proteomes" id="UP000256690">
    <property type="component" value="Unassembled WGS sequence"/>
</dbReference>
<evidence type="ECO:0000313" key="4">
    <source>
        <dbReference type="Proteomes" id="UP000256690"/>
    </source>
</evidence>
<proteinExistence type="predicted"/>
<protein>
    <recommendedName>
        <fullName evidence="2">DUF6536 domain-containing protein</fullName>
    </recommendedName>
</protein>
<feature type="transmembrane region" description="Helical" evidence="1">
    <location>
        <begin position="366"/>
        <end position="392"/>
    </location>
</feature>
<feature type="transmembrane region" description="Helical" evidence="1">
    <location>
        <begin position="573"/>
        <end position="597"/>
    </location>
</feature>
<reference evidence="3 4" key="1">
    <citation type="journal article" date="2018" name="IMA Fungus">
        <title>IMA Genome-F 9: Draft genome sequence of Annulohypoxylon stygium, Aspergillus mulundensis, Berkeleyomyces basicola (syn. Thielaviopsis basicola), Ceratocystis smalleyi, two Cercospora beticola strains, Coleophoma cylindrospora, Fusarium fracticaudum, Phialophora cf. hyalina, and Morchella septimelata.</title>
        <authorList>
            <person name="Wingfield B.D."/>
            <person name="Bills G.F."/>
            <person name="Dong Y."/>
            <person name="Huang W."/>
            <person name="Nel W.J."/>
            <person name="Swalarsk-Parry B.S."/>
            <person name="Vaghefi N."/>
            <person name="Wilken P.M."/>
            <person name="An Z."/>
            <person name="de Beer Z.W."/>
            <person name="De Vos L."/>
            <person name="Chen L."/>
            <person name="Duong T.A."/>
            <person name="Gao Y."/>
            <person name="Hammerbacher A."/>
            <person name="Kikkert J.R."/>
            <person name="Li Y."/>
            <person name="Li H."/>
            <person name="Li K."/>
            <person name="Li Q."/>
            <person name="Liu X."/>
            <person name="Ma X."/>
            <person name="Naidoo K."/>
            <person name="Pethybridge S.J."/>
            <person name="Sun J."/>
            <person name="Steenkamp E.T."/>
            <person name="van der Nest M.A."/>
            <person name="van Wyk S."/>
            <person name="Wingfield M.J."/>
            <person name="Xiong C."/>
            <person name="Yue Q."/>
            <person name="Zhang X."/>
        </authorList>
    </citation>
    <scope>NUCLEOTIDE SEQUENCE [LARGE SCALE GENOMIC DNA]</scope>
    <source>
        <strain evidence="3 4">DSM 5745</strain>
    </source>
</reference>
<evidence type="ECO:0000259" key="2">
    <source>
        <dbReference type="Pfam" id="PF20163"/>
    </source>
</evidence>
<feature type="transmembrane region" description="Helical" evidence="1">
    <location>
        <begin position="50"/>
        <end position="71"/>
    </location>
</feature>
<comment type="caution">
    <text evidence="3">The sequence shown here is derived from an EMBL/GenBank/DDBJ whole genome shotgun (WGS) entry which is preliminary data.</text>
</comment>
<dbReference type="RefSeq" id="XP_026600856.1">
    <property type="nucleotide sequence ID" value="XM_026750843.1"/>
</dbReference>
<dbReference type="GeneID" id="38119197"/>
<feature type="domain" description="DUF6536" evidence="2">
    <location>
        <begin position="46"/>
        <end position="198"/>
    </location>
</feature>
<keyword evidence="1" id="KW-0812">Transmembrane</keyword>
<evidence type="ECO:0000256" key="1">
    <source>
        <dbReference type="SAM" id="Phobius"/>
    </source>
</evidence>
<gene>
    <name evidence="3" type="ORF">DSM5745_08827</name>
</gene>
<sequence length="712" mass="77950">MPKVSTLSIFKLITLRRKHDLLPLKDDNVDDTKLPEPHKPGRFAGWKGTLYLGSIAAFTALILNLIMVCWASTRPRHSDEGGSVLYAGDCNQTKHISTGIHLVINILSTGLLSASNYAMQCLSAPTRQDVDRAHAKNKWLDIGVPSARNLVSIPTLRSMLWLCLVASSVPLHLFYNSTVYSTISANGYDVFVANSSFTSLTPSDVSTVYDQEGMKWDGNGYVSAMSIMSWAQAGNLTRMTPEECISAYATSWQSKHGSVALISSAFNGSMSAIQLLERQLAPWVGDSEEDPFGWICDEQPSLTGTPAPDHRCQYYVGEVKSKAGSSWVVRGYEVEYCLVQKTTEKCTLEFSLPLAIVVITTNLVKAVLIVLASFVLGVAPLLTVGDAIASFLKVPDESTRGRCLLTRDMVLKERRRLLTYQSYSPPPSPQKYSSRRRRRWSSLSTARWIFAIFTSISSIAVTLALLAYGFHRITLTSSTDGIWTSGLAVVDTRTMINTINWPSSLIINTLIANTPQLIFSAFYFTLNSILTTMALSTEWNAFSISRKGLRVSTPPQGSQRTTHFLSLPYRYSIPLLGVSAILHWLMSQSIFLVRVLARDSHIVRFGNRDTTTIGYSPPAIVAGLCVGVLLPLGVLGFGARRFKSGMPVAGSCSLAIAAACHPRVEKGGDGKDGLGIEYARLKWGFEVEAGETGHCTYSASPVYLPGDGELYQ</sequence>
<keyword evidence="1" id="KW-0472">Membrane</keyword>
<dbReference type="InterPro" id="IPR046623">
    <property type="entry name" value="DUF6536"/>
</dbReference>
<keyword evidence="1" id="KW-1133">Transmembrane helix</keyword>
<dbReference type="EMBL" id="PVWQ01000011">
    <property type="protein sequence ID" value="RDW69067.1"/>
    <property type="molecule type" value="Genomic_DNA"/>
</dbReference>
<keyword evidence="4" id="KW-1185">Reference proteome</keyword>
<dbReference type="STRING" id="1810919.A0A3D8R508"/>
<dbReference type="Pfam" id="PF20163">
    <property type="entry name" value="DUF6536"/>
    <property type="match status" value="1"/>
</dbReference>
<feature type="transmembrane region" description="Helical" evidence="1">
    <location>
        <begin position="617"/>
        <end position="637"/>
    </location>
</feature>
<organism evidence="3 4">
    <name type="scientific">Aspergillus mulundensis</name>
    <dbReference type="NCBI Taxonomy" id="1810919"/>
    <lineage>
        <taxon>Eukaryota</taxon>
        <taxon>Fungi</taxon>
        <taxon>Dikarya</taxon>
        <taxon>Ascomycota</taxon>
        <taxon>Pezizomycotina</taxon>
        <taxon>Eurotiomycetes</taxon>
        <taxon>Eurotiomycetidae</taxon>
        <taxon>Eurotiales</taxon>
        <taxon>Aspergillaceae</taxon>
        <taxon>Aspergillus</taxon>
        <taxon>Aspergillus subgen. Nidulantes</taxon>
    </lineage>
</organism>
<dbReference type="OrthoDB" id="5429634at2759"/>
<dbReference type="PANTHER" id="PTHR35395">
    <property type="entry name" value="DUF6536 DOMAIN-CONTAINING PROTEIN"/>
    <property type="match status" value="1"/>
</dbReference>
<evidence type="ECO:0000313" key="3">
    <source>
        <dbReference type="EMBL" id="RDW69067.1"/>
    </source>
</evidence>
<dbReference type="AlphaFoldDB" id="A0A3D8R508"/>
<feature type="transmembrane region" description="Helical" evidence="1">
    <location>
        <begin position="445"/>
        <end position="470"/>
    </location>
</feature>